<dbReference type="PANTHER" id="PTHR43235">
    <property type="entry name" value="GLUTAMINE AMIDOTRANSFERASE PB2B2.05-RELATED"/>
    <property type="match status" value="1"/>
</dbReference>
<dbReference type="Pfam" id="PF07722">
    <property type="entry name" value="Peptidase_C26"/>
    <property type="match status" value="1"/>
</dbReference>
<dbReference type="EC" id="3.5.1.94" evidence="5"/>
<evidence type="ECO:0000313" key="6">
    <source>
        <dbReference type="EMBL" id="PPE66024.1"/>
    </source>
</evidence>
<dbReference type="InterPro" id="IPR011697">
    <property type="entry name" value="Peptidase_C26"/>
</dbReference>
<comment type="catalytic activity">
    <reaction evidence="2">
        <text>4-(gamma-L-glutamylamino)butanoate + H2O = 4-aminobutanoate + L-glutamate</text>
        <dbReference type="Rhea" id="RHEA:19737"/>
        <dbReference type="ChEBI" id="CHEBI:15377"/>
        <dbReference type="ChEBI" id="CHEBI:29985"/>
        <dbReference type="ChEBI" id="CHEBI:58800"/>
        <dbReference type="ChEBI" id="CHEBI:59888"/>
        <dbReference type="EC" id="3.5.1.94"/>
    </reaction>
</comment>
<dbReference type="OrthoDB" id="9813383at2"/>
<protein>
    <recommendedName>
        <fullName evidence="5">gamma-glutamyl-gamma-aminobutyrate hydrolase</fullName>
        <ecNumber evidence="5">3.5.1.94</ecNumber>
    </recommendedName>
</protein>
<dbReference type="GO" id="GO:0006598">
    <property type="term" value="P:polyamine catabolic process"/>
    <property type="evidence" value="ECO:0007669"/>
    <property type="project" value="TreeGrafter"/>
</dbReference>
<dbReference type="SUPFAM" id="SSF52317">
    <property type="entry name" value="Class I glutamine amidotransferase-like"/>
    <property type="match status" value="1"/>
</dbReference>
<sequence>MSTKTSSSNRPRPVVLVPACNRMLGHHPFHVAGKKYIDAVRLAGCIPLVVPAAQAAEVDELLDLADGFLLTGSASNVHPRHFGESVHDPSLPLDPVRDDWTLPMVRRALARGIPMFGICRGFQEVNVALGGSLHQAVHEQPGLADHRARAEAPVEVQYGLAHPVRVEAGGLLEQILGPGEFDVNSVHGQGIKRLATGLRVEATAPDGLVEAFTVTAAPAFNLCVQWHPEWQADVNPVSVKLFKAFGQACQAYRDRIRDGLEDRGT</sequence>
<evidence type="ECO:0000256" key="2">
    <source>
        <dbReference type="ARBA" id="ARBA00052718"/>
    </source>
</evidence>
<evidence type="ECO:0000256" key="5">
    <source>
        <dbReference type="ARBA" id="ARBA00066788"/>
    </source>
</evidence>
<organism evidence="6 7">
    <name type="scientific">Caldimonas caldifontis</name>
    <dbReference type="NCBI Taxonomy" id="1452508"/>
    <lineage>
        <taxon>Bacteria</taxon>
        <taxon>Pseudomonadati</taxon>
        <taxon>Pseudomonadota</taxon>
        <taxon>Betaproteobacteria</taxon>
        <taxon>Burkholderiales</taxon>
        <taxon>Sphaerotilaceae</taxon>
        <taxon>Caldimonas</taxon>
    </lineage>
</organism>
<dbReference type="FunFam" id="3.40.50.880:FF:000030">
    <property type="entry name" value="Gamma-glutamyl-gamma-aminobutyrate hydrolase PuuD"/>
    <property type="match status" value="1"/>
</dbReference>
<comment type="caution">
    <text evidence="6">The sequence shown here is derived from an EMBL/GenBank/DDBJ whole genome shotgun (WGS) entry which is preliminary data.</text>
</comment>
<dbReference type="Proteomes" id="UP000238605">
    <property type="component" value="Unassembled WGS sequence"/>
</dbReference>
<dbReference type="GO" id="GO:0005829">
    <property type="term" value="C:cytosol"/>
    <property type="evidence" value="ECO:0007669"/>
    <property type="project" value="TreeGrafter"/>
</dbReference>
<dbReference type="AlphaFoldDB" id="A0A2S5STL4"/>
<comment type="function">
    <text evidence="3">Involved in the breakdown of putrescine via hydrolysis of the gamma-glutamyl linkage of gamma-glutamyl-gamma-aminobutyrate.</text>
</comment>
<name>A0A2S5STL4_9BURK</name>
<evidence type="ECO:0000313" key="7">
    <source>
        <dbReference type="Proteomes" id="UP000238605"/>
    </source>
</evidence>
<dbReference type="Gene3D" id="3.40.50.880">
    <property type="match status" value="1"/>
</dbReference>
<evidence type="ECO:0000256" key="4">
    <source>
        <dbReference type="ARBA" id="ARBA00060634"/>
    </source>
</evidence>
<accession>A0A2S5STL4</accession>
<dbReference type="GO" id="GO:0033969">
    <property type="term" value="F:gamma-glutamyl-gamma-aminobutyrate hydrolase activity"/>
    <property type="evidence" value="ECO:0007669"/>
    <property type="project" value="UniProtKB-EC"/>
</dbReference>
<reference evidence="6 7" key="1">
    <citation type="submission" date="2018-02" db="EMBL/GenBank/DDBJ databases">
        <title>Reclassifiation of [Polyangium] brachysporum DSM 7029 as Guopingzhaonella breviflexa gen. nov., sp. nov., a member of the family Comamonadaceae.</title>
        <authorList>
            <person name="Tang B."/>
        </authorList>
    </citation>
    <scope>NUCLEOTIDE SEQUENCE [LARGE SCALE GENOMIC DNA]</scope>
    <source>
        <strain evidence="6 7">BCRC 80649</strain>
    </source>
</reference>
<comment type="pathway">
    <text evidence="4">Amine and polyamine degradation; putrescine degradation; 4-aminobutanoate from putrescine: step 4/4.</text>
</comment>
<dbReference type="RefSeq" id="WP_104302974.1">
    <property type="nucleotide sequence ID" value="NZ_PSNX01000010.1"/>
</dbReference>
<proteinExistence type="inferred from homology"/>
<keyword evidence="6" id="KW-0378">Hydrolase</keyword>
<evidence type="ECO:0000256" key="3">
    <source>
        <dbReference type="ARBA" id="ARBA00055068"/>
    </source>
</evidence>
<dbReference type="EMBL" id="PSNX01000010">
    <property type="protein sequence ID" value="PPE66024.1"/>
    <property type="molecule type" value="Genomic_DNA"/>
</dbReference>
<dbReference type="InterPro" id="IPR044668">
    <property type="entry name" value="PuuD-like"/>
</dbReference>
<dbReference type="CDD" id="cd01745">
    <property type="entry name" value="GATase1_2"/>
    <property type="match status" value="1"/>
</dbReference>
<gene>
    <name evidence="6" type="ORF">C1704_12110</name>
</gene>
<dbReference type="InterPro" id="IPR029062">
    <property type="entry name" value="Class_I_gatase-like"/>
</dbReference>
<keyword evidence="7" id="KW-1185">Reference proteome</keyword>
<evidence type="ECO:0000256" key="1">
    <source>
        <dbReference type="ARBA" id="ARBA00011083"/>
    </source>
</evidence>
<comment type="similarity">
    <text evidence="1">Belongs to the peptidase C26 family.</text>
</comment>
<dbReference type="PANTHER" id="PTHR43235:SF1">
    <property type="entry name" value="GLUTAMINE AMIDOTRANSFERASE PB2B2.05-RELATED"/>
    <property type="match status" value="1"/>
</dbReference>
<dbReference type="PROSITE" id="PS51273">
    <property type="entry name" value="GATASE_TYPE_1"/>
    <property type="match status" value="1"/>
</dbReference>